<dbReference type="Pfam" id="PF02469">
    <property type="entry name" value="Fasciclin"/>
    <property type="match status" value="1"/>
</dbReference>
<feature type="transmembrane region" description="Helical" evidence="2">
    <location>
        <begin position="685"/>
        <end position="707"/>
    </location>
</feature>
<dbReference type="GO" id="GO:0005886">
    <property type="term" value="C:plasma membrane"/>
    <property type="evidence" value="ECO:0007669"/>
    <property type="project" value="TreeGrafter"/>
</dbReference>
<name>A0A813JE45_POLGL</name>
<evidence type="ECO:0000256" key="1">
    <source>
        <dbReference type="ARBA" id="ARBA00022448"/>
    </source>
</evidence>
<dbReference type="AlphaFoldDB" id="A0A813JE45"/>
<protein>
    <recommendedName>
        <fullName evidence="3">FAS1 domain-containing protein</fullName>
    </recommendedName>
</protein>
<feature type="transmembrane region" description="Helical" evidence="2">
    <location>
        <begin position="296"/>
        <end position="321"/>
    </location>
</feature>
<dbReference type="PANTHER" id="PTHR46154">
    <property type="match status" value="1"/>
</dbReference>
<dbReference type="SMART" id="SM00554">
    <property type="entry name" value="FAS1"/>
    <property type="match status" value="1"/>
</dbReference>
<reference evidence="4" key="1">
    <citation type="submission" date="2021-02" db="EMBL/GenBank/DDBJ databases">
        <authorList>
            <person name="Dougan E. K."/>
            <person name="Rhodes N."/>
            <person name="Thang M."/>
            <person name="Chan C."/>
        </authorList>
    </citation>
    <scope>NUCLEOTIDE SEQUENCE</scope>
</reference>
<feature type="transmembrane region" description="Helical" evidence="2">
    <location>
        <begin position="359"/>
        <end position="378"/>
    </location>
</feature>
<accession>A0A813JE45</accession>
<dbReference type="GO" id="GO:0015204">
    <property type="term" value="F:urea transmembrane transporter activity"/>
    <property type="evidence" value="ECO:0007669"/>
    <property type="project" value="InterPro"/>
</dbReference>
<dbReference type="InterPro" id="IPR036378">
    <property type="entry name" value="FAS1_dom_sf"/>
</dbReference>
<keyword evidence="2" id="KW-0812">Transmembrane</keyword>
<dbReference type="FunFam" id="2.30.180.10:FF:000032">
    <property type="entry name" value="Fasciclin domain-containing protein, putative"/>
    <property type="match status" value="1"/>
</dbReference>
<feature type="non-terminal residue" evidence="4">
    <location>
        <position position="1"/>
    </location>
</feature>
<dbReference type="EMBL" id="CAJNNW010024884">
    <property type="protein sequence ID" value="CAE8674690.1"/>
    <property type="molecule type" value="Genomic_DNA"/>
</dbReference>
<sequence>QQLWLFNPRLEASSCWPTAPPAAFRGSALASAATGVLPPSAVADASAPSSVNRVGLTAVGATLAAAASTSRRGQKVAEKSGRTAVVARRAETIAATAIENGNFTILVKALQKAGLVATVSGKSPYTVFAPIDAAFADLLKELGCSAEQLLANPDLKSVLLYHAVGGSTMSSSLKDGQKVTTAQSGQLAVQIAGGKVKVGRATVTAADIECSNGVIHVIDKVLRPPFSLLIFTFYASPGDSIGLYGSPSKASIQSFFSATQSKEDLGAGGYFSSLARTFRTTAPRALSKVMGSSGAFILLLQLFMAVTSTGSAEIIAVSSILTYDIYYTYLNPELAGCSACNGVIHVIDKVLRPPFFSSHVHTTVIFLMPIIFSFTFYASPGDSIGLYGSPSKASIQSFFSATQSKEDFGTGGYFSSLGSYIQNDGACYSSTYISAAASGAGLTPARVLSKVMGSSGAFILLLQLFMTVTSTGSAEIIAVSSILTYDIYYTYVNPELKGRRDGLRLIFQQAVLHATAFTVYASPGDSIGLYGSPSKASIQSFFSATQSKEDLGTGGYFSSLGSYIQNDGACYSSSTTALEKSCSFKKLAKDEWCCSSDVAVTGDGHHCRASTKDCIDVSETQHFESSECDFGAGERCVTSFLTMGSPSGLLFGITNIAGNFGTVFVDQFYWQSAVAANPKSAVKGFLIGGLVGFAAPFCMATTTSLAGRALTMHPELGPAYISAAASGAGLTPARVLSKVMGSSGAFILLLQLFMAVTSTGSAEIIAVSSILTYDIYYTCLNPELKGRRDGLRLSFQQAVLPVFMAERPSLPRVFPTL</sequence>
<keyword evidence="1" id="KW-0813">Transport</keyword>
<dbReference type="Gene3D" id="1.20.1730.10">
    <property type="entry name" value="Sodium/glucose cotransporter"/>
    <property type="match status" value="3"/>
</dbReference>
<evidence type="ECO:0000313" key="4">
    <source>
        <dbReference type="EMBL" id="CAE8674690.1"/>
    </source>
</evidence>
<feature type="domain" description="FAS1" evidence="3">
    <location>
        <begin position="90"/>
        <end position="222"/>
    </location>
</feature>
<organism evidence="4 5">
    <name type="scientific">Polarella glacialis</name>
    <name type="common">Dinoflagellate</name>
    <dbReference type="NCBI Taxonomy" id="89957"/>
    <lineage>
        <taxon>Eukaryota</taxon>
        <taxon>Sar</taxon>
        <taxon>Alveolata</taxon>
        <taxon>Dinophyceae</taxon>
        <taxon>Suessiales</taxon>
        <taxon>Suessiaceae</taxon>
        <taxon>Polarella</taxon>
    </lineage>
</organism>
<comment type="caution">
    <text evidence="4">The sequence shown here is derived from an EMBL/GenBank/DDBJ whole genome shotgun (WGS) entry which is preliminary data.</text>
</comment>
<feature type="transmembrane region" description="Helical" evidence="2">
    <location>
        <begin position="748"/>
        <end position="771"/>
    </location>
</feature>
<dbReference type="InterPro" id="IPR031155">
    <property type="entry name" value="DUR"/>
</dbReference>
<dbReference type="InterPro" id="IPR000782">
    <property type="entry name" value="FAS1_domain"/>
</dbReference>
<dbReference type="InterPro" id="IPR038377">
    <property type="entry name" value="Na/Glc_symporter_sf"/>
</dbReference>
<evidence type="ECO:0000313" key="5">
    <source>
        <dbReference type="Proteomes" id="UP000626109"/>
    </source>
</evidence>
<gene>
    <name evidence="4" type="ORF">PGLA2088_LOCUS19065</name>
</gene>
<dbReference type="PROSITE" id="PS50213">
    <property type="entry name" value="FAS1"/>
    <property type="match status" value="1"/>
</dbReference>
<keyword evidence="2" id="KW-1133">Transmembrane helix</keyword>
<evidence type="ECO:0000259" key="3">
    <source>
        <dbReference type="PROSITE" id="PS50213"/>
    </source>
</evidence>
<dbReference type="SUPFAM" id="SSF82153">
    <property type="entry name" value="FAS1 domain"/>
    <property type="match status" value="1"/>
</dbReference>
<dbReference type="Gene3D" id="2.30.180.10">
    <property type="entry name" value="FAS1 domain"/>
    <property type="match status" value="1"/>
</dbReference>
<proteinExistence type="predicted"/>
<keyword evidence="2" id="KW-0472">Membrane</keyword>
<dbReference type="PANTHER" id="PTHR46154:SF4">
    <property type="entry name" value="UREA ACTIVE TRANSPORTER"/>
    <property type="match status" value="1"/>
</dbReference>
<dbReference type="Proteomes" id="UP000626109">
    <property type="component" value="Unassembled WGS sequence"/>
</dbReference>
<evidence type="ECO:0000256" key="2">
    <source>
        <dbReference type="SAM" id="Phobius"/>
    </source>
</evidence>